<gene>
    <name evidence="12" type="ORF">ILEXP_LOCUS23582</name>
</gene>
<evidence type="ECO:0000256" key="2">
    <source>
        <dbReference type="ARBA" id="ARBA00022553"/>
    </source>
</evidence>
<dbReference type="FunFam" id="3.80.10.10:FF:000129">
    <property type="entry name" value="Leucine-rich repeat receptor-like kinase"/>
    <property type="match status" value="1"/>
</dbReference>
<evidence type="ECO:0000313" key="12">
    <source>
        <dbReference type="EMBL" id="CAK9155191.1"/>
    </source>
</evidence>
<name>A0ABC8SDB1_9AQUA</name>
<dbReference type="Pfam" id="PF00560">
    <property type="entry name" value="LRR_1"/>
    <property type="match status" value="3"/>
</dbReference>
<evidence type="ECO:0000256" key="6">
    <source>
        <dbReference type="ARBA" id="ARBA00022737"/>
    </source>
</evidence>
<feature type="compositionally biased region" description="Polar residues" evidence="9">
    <location>
        <begin position="310"/>
        <end position="327"/>
    </location>
</feature>
<keyword evidence="2" id="KW-0597">Phosphoprotein</keyword>
<dbReference type="AlphaFoldDB" id="A0ABC8SDB1"/>
<evidence type="ECO:0000259" key="11">
    <source>
        <dbReference type="PROSITE" id="PS50011"/>
    </source>
</evidence>
<feature type="transmembrane region" description="Helical" evidence="10">
    <location>
        <begin position="267"/>
        <end position="285"/>
    </location>
</feature>
<dbReference type="InterPro" id="IPR001611">
    <property type="entry name" value="Leu-rich_rpt"/>
</dbReference>
<comment type="subcellular location">
    <subcellularLocation>
        <location evidence="1">Membrane</location>
        <topology evidence="1">Single-pass membrane protein</topology>
    </subcellularLocation>
</comment>
<dbReference type="InterPro" id="IPR011009">
    <property type="entry name" value="Kinase-like_dom_sf"/>
</dbReference>
<keyword evidence="13" id="KW-1185">Reference proteome</keyword>
<organism evidence="12 13">
    <name type="scientific">Ilex paraguariensis</name>
    <name type="common">yerba mate</name>
    <dbReference type="NCBI Taxonomy" id="185542"/>
    <lineage>
        <taxon>Eukaryota</taxon>
        <taxon>Viridiplantae</taxon>
        <taxon>Streptophyta</taxon>
        <taxon>Embryophyta</taxon>
        <taxon>Tracheophyta</taxon>
        <taxon>Spermatophyta</taxon>
        <taxon>Magnoliopsida</taxon>
        <taxon>eudicotyledons</taxon>
        <taxon>Gunneridae</taxon>
        <taxon>Pentapetalae</taxon>
        <taxon>asterids</taxon>
        <taxon>campanulids</taxon>
        <taxon>Aquifoliales</taxon>
        <taxon>Aquifoliaceae</taxon>
        <taxon>Ilex</taxon>
    </lineage>
</organism>
<dbReference type="InterPro" id="IPR032675">
    <property type="entry name" value="LRR_dom_sf"/>
</dbReference>
<proteinExistence type="predicted"/>
<dbReference type="Gene3D" id="1.10.510.10">
    <property type="entry name" value="Transferase(Phosphotransferase) domain 1"/>
    <property type="match status" value="1"/>
</dbReference>
<dbReference type="PANTHER" id="PTHR48007">
    <property type="entry name" value="LEUCINE-RICH REPEAT RECEPTOR-LIKE PROTEIN KINASE PXC1"/>
    <property type="match status" value="1"/>
</dbReference>
<dbReference type="FunFam" id="3.80.10.10:FF:000722">
    <property type="entry name" value="Leucine-rich repeat receptor-like protein kinase"/>
    <property type="match status" value="1"/>
</dbReference>
<evidence type="ECO:0000256" key="10">
    <source>
        <dbReference type="SAM" id="Phobius"/>
    </source>
</evidence>
<evidence type="ECO:0000256" key="8">
    <source>
        <dbReference type="ARBA" id="ARBA00023136"/>
    </source>
</evidence>
<dbReference type="InterPro" id="IPR000719">
    <property type="entry name" value="Prot_kinase_dom"/>
</dbReference>
<dbReference type="Gene3D" id="3.30.200.20">
    <property type="entry name" value="Phosphorylase Kinase, domain 1"/>
    <property type="match status" value="1"/>
</dbReference>
<dbReference type="Pfam" id="PF08263">
    <property type="entry name" value="LRRNT_2"/>
    <property type="match status" value="1"/>
</dbReference>
<evidence type="ECO:0000256" key="4">
    <source>
        <dbReference type="ARBA" id="ARBA00022692"/>
    </source>
</evidence>
<dbReference type="PROSITE" id="PS50011">
    <property type="entry name" value="PROTEIN_KINASE_DOM"/>
    <property type="match status" value="1"/>
</dbReference>
<feature type="compositionally biased region" description="Basic residues" evidence="9">
    <location>
        <begin position="332"/>
        <end position="342"/>
    </location>
</feature>
<protein>
    <recommendedName>
        <fullName evidence="11">Protein kinase domain-containing protein</fullName>
    </recommendedName>
</protein>
<evidence type="ECO:0000313" key="13">
    <source>
        <dbReference type="Proteomes" id="UP001642360"/>
    </source>
</evidence>
<dbReference type="CDD" id="cd14066">
    <property type="entry name" value="STKc_IRAK"/>
    <property type="match status" value="1"/>
</dbReference>
<keyword evidence="5" id="KW-0732">Signal</keyword>
<evidence type="ECO:0000256" key="5">
    <source>
        <dbReference type="ARBA" id="ARBA00022729"/>
    </source>
</evidence>
<dbReference type="PANTHER" id="PTHR48007:SF29">
    <property type="entry name" value="POLLEN RECEPTOR-LIKE KINASE 3"/>
    <property type="match status" value="1"/>
</dbReference>
<dbReference type="InterPro" id="IPR046959">
    <property type="entry name" value="PRK1-6/SRF4-like"/>
</dbReference>
<keyword evidence="6" id="KW-0677">Repeat</keyword>
<dbReference type="SUPFAM" id="SSF52058">
    <property type="entry name" value="L domain-like"/>
    <property type="match status" value="1"/>
</dbReference>
<dbReference type="InterPro" id="IPR013210">
    <property type="entry name" value="LRR_N_plant-typ"/>
</dbReference>
<keyword evidence="3" id="KW-0433">Leucine-rich repeat</keyword>
<accession>A0ABC8SDB1</accession>
<dbReference type="Proteomes" id="UP001642360">
    <property type="component" value="Unassembled WGS sequence"/>
</dbReference>
<keyword evidence="8 10" id="KW-0472">Membrane</keyword>
<comment type="caution">
    <text evidence="12">The sequence shown here is derived from an EMBL/GenBank/DDBJ whole genome shotgun (WGS) entry which is preliminary data.</text>
</comment>
<evidence type="ECO:0000256" key="3">
    <source>
        <dbReference type="ARBA" id="ARBA00022614"/>
    </source>
</evidence>
<dbReference type="Gene3D" id="3.80.10.10">
    <property type="entry name" value="Ribonuclease Inhibitor"/>
    <property type="match status" value="2"/>
</dbReference>
<dbReference type="Pfam" id="PF00069">
    <property type="entry name" value="Pkinase"/>
    <property type="match status" value="1"/>
</dbReference>
<dbReference type="EMBL" id="CAUOFW020002647">
    <property type="protein sequence ID" value="CAK9155191.1"/>
    <property type="molecule type" value="Genomic_DNA"/>
</dbReference>
<sequence length="641" mass="71222">MFYPEVSGFRLTNMAAVRLLLLFFISLSLSPLSLSVLNSIPNDMALLELKQSFTNATALDSWKQGTDPCDRNEGWAGVICFNGVITNLNLANFGLAGEFDVDSLNDMGSIRIISLENNSFTGPMPDFSHLGSLRAIYLSRNQFSGEIPSDFFSNLRSLKKIWLSGNKFSGKIPESIGKIPHLIELHLNYNEFSGPIPSMEQPSLTSFDLSHNKLEGEIPSSLSRFSADSFKENPGLCGEKVGQDCDKKELLSPSENKPEESENSSNAKWVILGLVVAVLLLTLAFKTKRKEDNFNMLGKENLDEVVQVHIPSTNRRSMSASQKGNNDSTRSRSSRRGFHHAKSSGGSDLVVMNEEKGIFGLPDLMKAAAEVLGNGGLGSAYKAMMANGVSVVVKRLREMNKLSNDTFDSEMRRLGRLKHRNILTPLAYHYRKEEKLLVSSYVPKGSLLYILHGDRGISHAELNWQTRLKIIQGVARGMGFLHSEFASYELPHGNLKSSNVLLDSNYEPLLNDYAFHPLINNTQSVQSLFAFKSPEAILYQQLSPKSDVFCFGIIVLELLTGKFPSQYLNNQKGGTDVVQWVRSAISEKRESELIDPEIAAATDSIEQMEKTLHIGAACTESDHDKRIDMKEAIRRVEEIKA</sequence>
<evidence type="ECO:0000256" key="7">
    <source>
        <dbReference type="ARBA" id="ARBA00022989"/>
    </source>
</evidence>
<reference evidence="12 13" key="1">
    <citation type="submission" date="2024-02" db="EMBL/GenBank/DDBJ databases">
        <authorList>
            <person name="Vignale AGUSTIN F."/>
            <person name="Sosa J E."/>
            <person name="Modenutti C."/>
        </authorList>
    </citation>
    <scope>NUCLEOTIDE SEQUENCE [LARGE SCALE GENOMIC DNA]</scope>
</reference>
<keyword evidence="7 10" id="KW-1133">Transmembrane helix</keyword>
<evidence type="ECO:0000256" key="1">
    <source>
        <dbReference type="ARBA" id="ARBA00004167"/>
    </source>
</evidence>
<dbReference type="SUPFAM" id="SSF56112">
    <property type="entry name" value="Protein kinase-like (PK-like)"/>
    <property type="match status" value="1"/>
</dbReference>
<dbReference type="GO" id="GO:0016020">
    <property type="term" value="C:membrane"/>
    <property type="evidence" value="ECO:0007669"/>
    <property type="project" value="UniProtKB-SubCell"/>
</dbReference>
<evidence type="ECO:0000256" key="9">
    <source>
        <dbReference type="SAM" id="MobiDB-lite"/>
    </source>
</evidence>
<keyword evidence="4 10" id="KW-0812">Transmembrane</keyword>
<feature type="region of interest" description="Disordered" evidence="9">
    <location>
        <begin position="310"/>
        <end position="346"/>
    </location>
</feature>
<feature type="domain" description="Protein kinase" evidence="11">
    <location>
        <begin position="366"/>
        <end position="639"/>
    </location>
</feature>